<evidence type="ECO:0000313" key="3">
    <source>
        <dbReference type="EMBL" id="MBM9469038.1"/>
    </source>
</evidence>
<evidence type="ECO:0000256" key="2">
    <source>
        <dbReference type="SAM" id="Phobius"/>
    </source>
</evidence>
<keyword evidence="4" id="KW-1185">Reference proteome</keyword>
<keyword evidence="2" id="KW-0812">Transmembrane</keyword>
<proteinExistence type="predicted"/>
<feature type="transmembrane region" description="Helical" evidence="2">
    <location>
        <begin position="27"/>
        <end position="50"/>
    </location>
</feature>
<dbReference type="AlphaFoldDB" id="A0A938YJJ4"/>
<evidence type="ECO:0000256" key="1">
    <source>
        <dbReference type="SAM" id="MobiDB-lite"/>
    </source>
</evidence>
<protein>
    <submittedName>
        <fullName evidence="3">Uncharacterized protein</fullName>
    </submittedName>
</protein>
<organism evidence="3 4">
    <name type="scientific">Nakamurella leprariae</name>
    <dbReference type="NCBI Taxonomy" id="2803911"/>
    <lineage>
        <taxon>Bacteria</taxon>
        <taxon>Bacillati</taxon>
        <taxon>Actinomycetota</taxon>
        <taxon>Actinomycetes</taxon>
        <taxon>Nakamurellales</taxon>
        <taxon>Nakamurellaceae</taxon>
        <taxon>Nakamurella</taxon>
    </lineage>
</organism>
<feature type="region of interest" description="Disordered" evidence="1">
    <location>
        <begin position="62"/>
        <end position="88"/>
    </location>
</feature>
<keyword evidence="2" id="KW-0472">Membrane</keyword>
<evidence type="ECO:0000313" key="4">
    <source>
        <dbReference type="Proteomes" id="UP000663792"/>
    </source>
</evidence>
<accession>A0A938YJJ4</accession>
<gene>
    <name evidence="3" type="ORF">JL106_17265</name>
</gene>
<feature type="compositionally biased region" description="Basic and acidic residues" evidence="1">
    <location>
        <begin position="62"/>
        <end position="82"/>
    </location>
</feature>
<dbReference type="Proteomes" id="UP000663792">
    <property type="component" value="Unassembled WGS sequence"/>
</dbReference>
<name>A0A938YJJ4_9ACTN</name>
<sequence length="88" mass="9504">MTILGPALAAATHLLIAAPADDGSFSVGALLLWVLGFLSLGVVSSLGIMARMRDRRAERIRDQHAIEEHRRDRRAAAERTDPGEITAT</sequence>
<reference evidence="3" key="1">
    <citation type="submission" date="2021-01" db="EMBL/GenBank/DDBJ databases">
        <title>YIM 132084 draft genome.</title>
        <authorList>
            <person name="An D."/>
        </authorList>
    </citation>
    <scope>NUCLEOTIDE SEQUENCE</scope>
    <source>
        <strain evidence="3">YIM 132084</strain>
    </source>
</reference>
<comment type="caution">
    <text evidence="3">The sequence shown here is derived from an EMBL/GenBank/DDBJ whole genome shotgun (WGS) entry which is preliminary data.</text>
</comment>
<keyword evidence="2" id="KW-1133">Transmembrane helix</keyword>
<dbReference type="EMBL" id="JAERWK010000023">
    <property type="protein sequence ID" value="MBM9469038.1"/>
    <property type="molecule type" value="Genomic_DNA"/>
</dbReference>
<dbReference type="RefSeq" id="WP_205262001.1">
    <property type="nucleotide sequence ID" value="NZ_JAERWK010000023.1"/>
</dbReference>